<dbReference type="CDD" id="cd05466">
    <property type="entry name" value="PBP2_LTTR_substrate"/>
    <property type="match status" value="1"/>
</dbReference>
<gene>
    <name evidence="6" type="ORF">ICC18_11930</name>
</gene>
<dbReference type="GO" id="GO:0003700">
    <property type="term" value="F:DNA-binding transcription factor activity"/>
    <property type="evidence" value="ECO:0007669"/>
    <property type="project" value="InterPro"/>
</dbReference>
<keyword evidence="2" id="KW-0805">Transcription regulation</keyword>
<feature type="domain" description="HTH lysR-type" evidence="5">
    <location>
        <begin position="1"/>
        <end position="58"/>
    </location>
</feature>
<keyword evidence="3" id="KW-0238">DNA-binding</keyword>
<evidence type="ECO:0000313" key="6">
    <source>
        <dbReference type="EMBL" id="MBD0380829.1"/>
    </source>
</evidence>
<evidence type="ECO:0000256" key="1">
    <source>
        <dbReference type="ARBA" id="ARBA00009437"/>
    </source>
</evidence>
<dbReference type="InterPro" id="IPR005119">
    <property type="entry name" value="LysR_subst-bd"/>
</dbReference>
<dbReference type="InterPro" id="IPR036388">
    <property type="entry name" value="WH-like_DNA-bd_sf"/>
</dbReference>
<evidence type="ECO:0000256" key="3">
    <source>
        <dbReference type="ARBA" id="ARBA00023125"/>
    </source>
</evidence>
<keyword evidence="7" id="KW-1185">Reference proteome</keyword>
<dbReference type="PROSITE" id="PS50931">
    <property type="entry name" value="HTH_LYSR"/>
    <property type="match status" value="1"/>
</dbReference>
<comment type="caution">
    <text evidence="6">The sequence shown here is derived from an EMBL/GenBank/DDBJ whole genome shotgun (WGS) entry which is preliminary data.</text>
</comment>
<evidence type="ECO:0000259" key="5">
    <source>
        <dbReference type="PROSITE" id="PS50931"/>
    </source>
</evidence>
<dbReference type="GO" id="GO:0000976">
    <property type="term" value="F:transcription cis-regulatory region binding"/>
    <property type="evidence" value="ECO:0007669"/>
    <property type="project" value="TreeGrafter"/>
</dbReference>
<dbReference type="Proteomes" id="UP000650466">
    <property type="component" value="Unassembled WGS sequence"/>
</dbReference>
<dbReference type="PANTHER" id="PTHR30126:SF100">
    <property type="entry name" value="LYSR-FAMILY TRANSCRIPTIONAL REGULATOR"/>
    <property type="match status" value="1"/>
</dbReference>
<proteinExistence type="inferred from homology"/>
<dbReference type="SUPFAM" id="SSF53850">
    <property type="entry name" value="Periplasmic binding protein-like II"/>
    <property type="match status" value="1"/>
</dbReference>
<dbReference type="EMBL" id="JACVVD010000003">
    <property type="protein sequence ID" value="MBD0380829.1"/>
    <property type="molecule type" value="Genomic_DNA"/>
</dbReference>
<dbReference type="PRINTS" id="PR00039">
    <property type="entry name" value="HTHLYSR"/>
</dbReference>
<evidence type="ECO:0000256" key="2">
    <source>
        <dbReference type="ARBA" id="ARBA00023015"/>
    </source>
</evidence>
<dbReference type="Pfam" id="PF00126">
    <property type="entry name" value="HTH_1"/>
    <property type="match status" value="1"/>
</dbReference>
<evidence type="ECO:0000256" key="4">
    <source>
        <dbReference type="ARBA" id="ARBA00023163"/>
    </source>
</evidence>
<organism evidence="6 7">
    <name type="scientific">Paenibacillus sedimenti</name>
    <dbReference type="NCBI Taxonomy" id="2770274"/>
    <lineage>
        <taxon>Bacteria</taxon>
        <taxon>Bacillati</taxon>
        <taxon>Bacillota</taxon>
        <taxon>Bacilli</taxon>
        <taxon>Bacillales</taxon>
        <taxon>Paenibacillaceae</taxon>
        <taxon>Paenibacillus</taxon>
    </lineage>
</organism>
<dbReference type="SUPFAM" id="SSF46785">
    <property type="entry name" value="Winged helix' DNA-binding domain"/>
    <property type="match status" value="1"/>
</dbReference>
<dbReference type="RefSeq" id="WP_188174587.1">
    <property type="nucleotide sequence ID" value="NZ_JACVVD010000003.1"/>
</dbReference>
<name>A0A926QJU5_9BACL</name>
<dbReference type="AlphaFoldDB" id="A0A926QJU5"/>
<dbReference type="Gene3D" id="3.40.190.290">
    <property type="match status" value="1"/>
</dbReference>
<keyword evidence="4" id="KW-0804">Transcription</keyword>
<dbReference type="InterPro" id="IPR036390">
    <property type="entry name" value="WH_DNA-bd_sf"/>
</dbReference>
<reference evidence="6" key="1">
    <citation type="submission" date="2020-09" db="EMBL/GenBank/DDBJ databases">
        <title>Draft Genome Sequence of Paenibacillus sp. WST5.</title>
        <authorList>
            <person name="Bao Z."/>
        </authorList>
    </citation>
    <scope>NUCLEOTIDE SEQUENCE</scope>
    <source>
        <strain evidence="6">WST5</strain>
    </source>
</reference>
<dbReference type="PANTHER" id="PTHR30126">
    <property type="entry name" value="HTH-TYPE TRANSCRIPTIONAL REGULATOR"/>
    <property type="match status" value="1"/>
</dbReference>
<accession>A0A926QJU5</accession>
<sequence length="301" mass="33929">MELKQLQTFRAVATELSFTRAAEVLAYAQSSVTAQIQGLEQQFGVPLFNRLGKRVAITEEGKRLLFYAERMLQLADEAQLAVRGDDEPSGTLRIGAPESLFTYRLPPILREFRSRCPKVELHFKPDFYPGHLGLRREVMQGTVDVALFFNYPRLSDTLIVEQLLQETLLLIAEPDHPLTRLETVLPGKLEGEVILLTEAGCTYRELFEQILRGANVHPATKLEFASVEAIKQCVMAGMGIGFLPEIAVRAEISSGRMTALRWSGEELSVVTHLAWHKDKWISPALRVFLELVKQLSAFEHQ</sequence>
<dbReference type="InterPro" id="IPR000847">
    <property type="entry name" value="LysR_HTH_N"/>
</dbReference>
<comment type="similarity">
    <text evidence="1">Belongs to the LysR transcriptional regulatory family.</text>
</comment>
<dbReference type="Pfam" id="PF03466">
    <property type="entry name" value="LysR_substrate"/>
    <property type="match status" value="1"/>
</dbReference>
<evidence type="ECO:0000313" key="7">
    <source>
        <dbReference type="Proteomes" id="UP000650466"/>
    </source>
</evidence>
<dbReference type="FunFam" id="1.10.10.10:FF:000001">
    <property type="entry name" value="LysR family transcriptional regulator"/>
    <property type="match status" value="1"/>
</dbReference>
<protein>
    <submittedName>
        <fullName evidence="6">LysR family transcriptional regulator</fullName>
    </submittedName>
</protein>
<dbReference type="Gene3D" id="1.10.10.10">
    <property type="entry name" value="Winged helix-like DNA-binding domain superfamily/Winged helix DNA-binding domain"/>
    <property type="match status" value="1"/>
</dbReference>